<protein>
    <submittedName>
        <fullName evidence="3">Uncharacterized protein</fullName>
    </submittedName>
</protein>
<feature type="region of interest" description="Disordered" evidence="1">
    <location>
        <begin position="89"/>
        <end position="111"/>
    </location>
</feature>
<keyword evidence="2" id="KW-0472">Membrane</keyword>
<name>A0A6C0EK69_9ZZZZ</name>
<keyword evidence="2" id="KW-1133">Transmembrane helix</keyword>
<sequence>MDYKELILLISETIKSKRDRNFIVDNIEVISQSFLYLNKTIKKINTIITNSGDYLTKLNKIQLMGFNPKETMKLINIMGIKGIVGGAQPGEPSNLGDPSNPSNLGNQGKSDSIDSVVDSQINKIPNLMLAIPKNIIDFLSSGLENISHLFLGDGNPQDFKEPLDIIYIFLFITASIPIVGALSDFITICRAFKQKKEFLAIITVISRFLSFFTLNSLDLGLLFKIFYSLDSYSYQHYSKLKIKNNI</sequence>
<keyword evidence="2" id="KW-0812">Transmembrane</keyword>
<evidence type="ECO:0000256" key="1">
    <source>
        <dbReference type="SAM" id="MobiDB-lite"/>
    </source>
</evidence>
<dbReference type="AlphaFoldDB" id="A0A6C0EK69"/>
<feature type="transmembrane region" description="Helical" evidence="2">
    <location>
        <begin position="165"/>
        <end position="186"/>
    </location>
</feature>
<reference evidence="3" key="1">
    <citation type="journal article" date="2020" name="Nature">
        <title>Giant virus diversity and host interactions through global metagenomics.</title>
        <authorList>
            <person name="Schulz F."/>
            <person name="Roux S."/>
            <person name="Paez-Espino D."/>
            <person name="Jungbluth S."/>
            <person name="Walsh D.A."/>
            <person name="Denef V.J."/>
            <person name="McMahon K.D."/>
            <person name="Konstantinidis K.T."/>
            <person name="Eloe-Fadrosh E.A."/>
            <person name="Kyrpides N.C."/>
            <person name="Woyke T."/>
        </authorList>
    </citation>
    <scope>NUCLEOTIDE SEQUENCE</scope>
    <source>
        <strain evidence="3">GVMAG-M-3300001351-8</strain>
    </source>
</reference>
<evidence type="ECO:0000313" key="3">
    <source>
        <dbReference type="EMBL" id="QHT28730.1"/>
    </source>
</evidence>
<organism evidence="3">
    <name type="scientific">viral metagenome</name>
    <dbReference type="NCBI Taxonomy" id="1070528"/>
    <lineage>
        <taxon>unclassified sequences</taxon>
        <taxon>metagenomes</taxon>
        <taxon>organismal metagenomes</taxon>
    </lineage>
</organism>
<proteinExistence type="predicted"/>
<accession>A0A6C0EK69</accession>
<evidence type="ECO:0000256" key="2">
    <source>
        <dbReference type="SAM" id="Phobius"/>
    </source>
</evidence>
<dbReference type="EMBL" id="MN738864">
    <property type="protein sequence ID" value="QHT28730.1"/>
    <property type="molecule type" value="Genomic_DNA"/>
</dbReference>
<feature type="compositionally biased region" description="Polar residues" evidence="1">
    <location>
        <begin position="96"/>
        <end position="109"/>
    </location>
</feature>